<evidence type="ECO:0000256" key="4">
    <source>
        <dbReference type="ARBA" id="ARBA00022989"/>
    </source>
</evidence>
<keyword evidence="9" id="KW-1185">Reference proteome</keyword>
<dbReference type="GO" id="GO:0016020">
    <property type="term" value="C:membrane"/>
    <property type="evidence" value="ECO:0007669"/>
    <property type="project" value="UniProtKB-SubCell"/>
</dbReference>
<keyword evidence="3 6" id="KW-0812">Transmembrane</keyword>
<feature type="transmembrane region" description="Helical" evidence="6">
    <location>
        <begin position="382"/>
        <end position="400"/>
    </location>
</feature>
<accession>A0A4U1L6D7</accession>
<evidence type="ECO:0000313" key="8">
    <source>
        <dbReference type="EMBL" id="TKD51825.1"/>
    </source>
</evidence>
<keyword evidence="4 6" id="KW-1133">Transmembrane helix</keyword>
<dbReference type="GO" id="GO:0022857">
    <property type="term" value="F:transmembrane transporter activity"/>
    <property type="evidence" value="ECO:0007669"/>
    <property type="project" value="InterPro"/>
</dbReference>
<feature type="transmembrane region" description="Helical" evidence="6">
    <location>
        <begin position="406"/>
        <end position="427"/>
    </location>
</feature>
<keyword evidence="2" id="KW-0813">Transport</keyword>
<feature type="domain" description="Major facilitator superfamily (MFS) profile" evidence="7">
    <location>
        <begin position="304"/>
        <end position="495"/>
    </location>
</feature>
<dbReference type="RefSeq" id="WP_136943761.1">
    <property type="nucleotide sequence ID" value="NZ_SWKR01000002.1"/>
</dbReference>
<dbReference type="Pfam" id="PF07690">
    <property type="entry name" value="MFS_1"/>
    <property type="match status" value="1"/>
</dbReference>
<dbReference type="Proteomes" id="UP000309138">
    <property type="component" value="Unassembled WGS sequence"/>
</dbReference>
<comment type="subcellular location">
    <subcellularLocation>
        <location evidence="1">Membrane</location>
        <topology evidence="1">Multi-pass membrane protein</topology>
    </subcellularLocation>
</comment>
<dbReference type="SUPFAM" id="SSF103473">
    <property type="entry name" value="MFS general substrate transporter"/>
    <property type="match status" value="1"/>
</dbReference>
<protein>
    <submittedName>
        <fullName evidence="8">SLC45 family MFS transporter</fullName>
    </submittedName>
</protein>
<dbReference type="PANTHER" id="PTHR19432:SF35">
    <property type="entry name" value="SOLUTE CARRIER FAMILY 45 MEMBER 3 ISOFORM X1"/>
    <property type="match status" value="1"/>
</dbReference>
<proteinExistence type="predicted"/>
<dbReference type="InterPro" id="IPR011701">
    <property type="entry name" value="MFS"/>
</dbReference>
<evidence type="ECO:0000313" key="9">
    <source>
        <dbReference type="Proteomes" id="UP000309138"/>
    </source>
</evidence>
<feature type="transmembrane region" description="Helical" evidence="6">
    <location>
        <begin position="12"/>
        <end position="31"/>
    </location>
</feature>
<evidence type="ECO:0000256" key="1">
    <source>
        <dbReference type="ARBA" id="ARBA00004141"/>
    </source>
</evidence>
<name>A0A4U1L6D7_9SPHN</name>
<dbReference type="OrthoDB" id="7584869at2"/>
<evidence type="ECO:0000256" key="5">
    <source>
        <dbReference type="ARBA" id="ARBA00023136"/>
    </source>
</evidence>
<feature type="transmembrane region" description="Helical" evidence="6">
    <location>
        <begin position="144"/>
        <end position="165"/>
    </location>
</feature>
<feature type="transmembrane region" description="Helical" evidence="6">
    <location>
        <begin position="185"/>
        <end position="203"/>
    </location>
</feature>
<evidence type="ECO:0000259" key="7">
    <source>
        <dbReference type="PROSITE" id="PS50850"/>
    </source>
</evidence>
<dbReference type="PANTHER" id="PTHR19432">
    <property type="entry name" value="SUGAR TRANSPORTER"/>
    <property type="match status" value="1"/>
</dbReference>
<dbReference type="AlphaFoldDB" id="A0A4U1L6D7"/>
<comment type="caution">
    <text evidence="8">The sequence shown here is derived from an EMBL/GenBank/DDBJ whole genome shotgun (WGS) entry which is preliminary data.</text>
</comment>
<organism evidence="8 9">
    <name type="scientific">Sphingomonas baiyangensis</name>
    <dbReference type="NCBI Taxonomy" id="2572576"/>
    <lineage>
        <taxon>Bacteria</taxon>
        <taxon>Pseudomonadati</taxon>
        <taxon>Pseudomonadota</taxon>
        <taxon>Alphaproteobacteria</taxon>
        <taxon>Sphingomonadales</taxon>
        <taxon>Sphingomonadaceae</taxon>
        <taxon>Sphingomonas</taxon>
    </lineage>
</organism>
<reference evidence="8 9" key="1">
    <citation type="submission" date="2019-04" db="EMBL/GenBank/DDBJ databases">
        <authorList>
            <person name="Yang Y."/>
            <person name="Wei D."/>
        </authorList>
    </citation>
    <scope>NUCLEOTIDE SEQUENCE [LARGE SCALE GENOMIC DNA]</scope>
    <source>
        <strain evidence="8 9">L-1-4w-11</strain>
    </source>
</reference>
<dbReference type="PROSITE" id="PS50850">
    <property type="entry name" value="MFS"/>
    <property type="match status" value="1"/>
</dbReference>
<dbReference type="InterPro" id="IPR020846">
    <property type="entry name" value="MFS_dom"/>
</dbReference>
<keyword evidence="5 6" id="KW-0472">Membrane</keyword>
<feature type="transmembrane region" description="Helical" evidence="6">
    <location>
        <begin position="351"/>
        <end position="370"/>
    </location>
</feature>
<dbReference type="Gene3D" id="1.20.1250.20">
    <property type="entry name" value="MFS general substrate transporter like domains"/>
    <property type="match status" value="1"/>
</dbReference>
<dbReference type="EMBL" id="SWKR01000002">
    <property type="protein sequence ID" value="TKD51825.1"/>
    <property type="molecule type" value="Genomic_DNA"/>
</dbReference>
<feature type="transmembrane region" description="Helical" evidence="6">
    <location>
        <begin position="308"/>
        <end position="331"/>
    </location>
</feature>
<evidence type="ECO:0000256" key="2">
    <source>
        <dbReference type="ARBA" id="ARBA00022448"/>
    </source>
</evidence>
<sequence>MSDTGGKPHQGIGGLWNISFGFFGVQIGFALQNANASRIFQSLGTPIDDLALMWMAAPLTGLIVQPIIGHYSDRTWTRLGRRRPYFLVGAILCTIALCFMPNSPAIWAAAVTLWILDASLNVTMEPFRAFVGDMLRRAQRPAGYAFQTAFIGAGAVAASLAPWVLTQMGVANTAAPGAVPDTVRYSFYIGAAALLAAVLWTVLGTREYAPDELARYAAADGEAPPPPDHAPLATPATGPWWLAGGGAAAAAAWALALKQEAYLVAVGLAVFGVAQIASRRMIAAGRGDNLLSHVVSDLATMPDTMRRLALVQFCTWGALIIMWVYTTPVVALQVYGATDPASPAYNEAGNWVGVLFAIYSGVAAVCAFALPRLSRSIGPQRTHMVGLLCGAAGFIGLLTLRDATLLIVPMVGIGIAWASILTMPYVMLADALPQHKLGVYMGIFNFFVVLPQLLVAALMGAAIERLFPGQPGWTMLIAAAVMGLAALAMLRVRAD</sequence>
<feature type="transmembrane region" description="Helical" evidence="6">
    <location>
        <begin position="84"/>
        <end position="100"/>
    </location>
</feature>
<feature type="transmembrane region" description="Helical" evidence="6">
    <location>
        <begin position="51"/>
        <end position="72"/>
    </location>
</feature>
<evidence type="ECO:0000256" key="3">
    <source>
        <dbReference type="ARBA" id="ARBA00022692"/>
    </source>
</evidence>
<evidence type="ECO:0000256" key="6">
    <source>
        <dbReference type="SAM" id="Phobius"/>
    </source>
</evidence>
<dbReference type="InterPro" id="IPR036259">
    <property type="entry name" value="MFS_trans_sf"/>
</dbReference>
<gene>
    <name evidence="8" type="ORF">FBR43_14490</name>
</gene>
<feature type="transmembrane region" description="Helical" evidence="6">
    <location>
        <begin position="473"/>
        <end position="492"/>
    </location>
</feature>
<feature type="transmembrane region" description="Helical" evidence="6">
    <location>
        <begin position="439"/>
        <end position="461"/>
    </location>
</feature>